<organism evidence="2 3">
    <name type="scientific">Endozoicomonas montiporae</name>
    <dbReference type="NCBI Taxonomy" id="1027273"/>
    <lineage>
        <taxon>Bacteria</taxon>
        <taxon>Pseudomonadati</taxon>
        <taxon>Pseudomonadota</taxon>
        <taxon>Gammaproteobacteria</taxon>
        <taxon>Oceanospirillales</taxon>
        <taxon>Endozoicomonadaceae</taxon>
        <taxon>Endozoicomonas</taxon>
    </lineage>
</organism>
<gene>
    <name evidence="2" type="ORF">GZ77_16165</name>
</gene>
<keyword evidence="3" id="KW-1185">Reference proteome</keyword>
<protein>
    <recommendedName>
        <fullName evidence="4">DUF3080 domain-containing protein</fullName>
    </recommendedName>
</protein>
<sequence>MFRFLSALLLFLLSGCQPGSPADHLLDDYLKRISRVTEMETPIQAEFTYPVLPPLKQRIYDIPDIRMKALAALNLLECPRLSKVVAYRNSSLGRQMLPSQRLHYEKELLNELGDCIHYLQETEPKSEVLPELKSISEQKQKQLPAIRWNALLGNVELSDQLVLRPESLPEEHTGKTGTLNALLYLNGYLPDQTLSPPYSRSEMERQLQQLTASHYSGQLLRSAIKLTETLNTVADLLEARLKQRPLCPNGRLMPAAERLQNVFHLLYASQIQGYLSRIYREGSEWRSAMKHLLEQLPAPPSPAMQHYLNQITSDNTPDSVWYQLEQAVKRHTSAWQAVLSECNLMPAHR</sequence>
<evidence type="ECO:0000313" key="3">
    <source>
        <dbReference type="Proteomes" id="UP000028006"/>
    </source>
</evidence>
<dbReference type="eggNOG" id="ENOG502ZCJH">
    <property type="taxonomic scope" value="Bacteria"/>
</dbReference>
<comment type="caution">
    <text evidence="2">The sequence shown here is derived from an EMBL/GenBank/DDBJ whole genome shotgun (WGS) entry which is preliminary data.</text>
</comment>
<reference evidence="2 3" key="1">
    <citation type="submission" date="2014-06" db="EMBL/GenBank/DDBJ databases">
        <title>Whole Genome Sequences of Three Symbiotic Endozoicomonas Bacteria.</title>
        <authorList>
            <person name="Neave M.J."/>
            <person name="Apprill A."/>
            <person name="Voolstra C.R."/>
        </authorList>
    </citation>
    <scope>NUCLEOTIDE SEQUENCE [LARGE SCALE GENOMIC DNA]</scope>
    <source>
        <strain evidence="2 3">LMG 24815</strain>
    </source>
</reference>
<accession>A0A081N5T7</accession>
<evidence type="ECO:0008006" key="4">
    <source>
        <dbReference type="Google" id="ProtNLM"/>
    </source>
</evidence>
<dbReference type="Pfam" id="PF11279">
    <property type="entry name" value="DUF3080"/>
    <property type="match status" value="1"/>
</dbReference>
<dbReference type="PROSITE" id="PS51257">
    <property type="entry name" value="PROKAR_LIPOPROTEIN"/>
    <property type="match status" value="1"/>
</dbReference>
<evidence type="ECO:0000256" key="1">
    <source>
        <dbReference type="SAM" id="SignalP"/>
    </source>
</evidence>
<dbReference type="InterPro" id="IPR021431">
    <property type="entry name" value="DUF3080"/>
</dbReference>
<dbReference type="RefSeq" id="WP_034877017.1">
    <property type="nucleotide sequence ID" value="NZ_JOKG01000003.1"/>
</dbReference>
<name>A0A081N5T7_9GAMM</name>
<dbReference type="EMBL" id="JOKG01000003">
    <property type="protein sequence ID" value="KEQ13810.1"/>
    <property type="molecule type" value="Genomic_DNA"/>
</dbReference>
<feature type="signal peptide" evidence="1">
    <location>
        <begin position="1"/>
        <end position="22"/>
    </location>
</feature>
<keyword evidence="1" id="KW-0732">Signal</keyword>
<dbReference type="AlphaFoldDB" id="A0A081N5T7"/>
<proteinExistence type="predicted"/>
<dbReference type="Proteomes" id="UP000028006">
    <property type="component" value="Unassembled WGS sequence"/>
</dbReference>
<evidence type="ECO:0000313" key="2">
    <source>
        <dbReference type="EMBL" id="KEQ13810.1"/>
    </source>
</evidence>
<feature type="chain" id="PRO_5001760538" description="DUF3080 domain-containing protein" evidence="1">
    <location>
        <begin position="23"/>
        <end position="349"/>
    </location>
</feature>